<protein>
    <recommendedName>
        <fullName evidence="3">YdbS-like PH domain-containing protein</fullName>
    </recommendedName>
</protein>
<proteinExistence type="predicted"/>
<evidence type="ECO:0000256" key="2">
    <source>
        <dbReference type="SAM" id="Phobius"/>
    </source>
</evidence>
<keyword evidence="2" id="KW-0472">Membrane</keyword>
<dbReference type="InterPro" id="IPR005182">
    <property type="entry name" value="YdbS-like_PH"/>
</dbReference>
<keyword evidence="5" id="KW-1185">Reference proteome</keyword>
<feature type="region of interest" description="Disordered" evidence="1">
    <location>
        <begin position="1"/>
        <end position="45"/>
    </location>
</feature>
<organism evidence="4 5">
    <name type="scientific">Plantibacter cousiniae</name>
    <name type="common">nom. nud.</name>
    <dbReference type="NCBI Taxonomy" id="199709"/>
    <lineage>
        <taxon>Bacteria</taxon>
        <taxon>Bacillati</taxon>
        <taxon>Actinomycetota</taxon>
        <taxon>Actinomycetes</taxon>
        <taxon>Micrococcales</taxon>
        <taxon>Microbacteriaceae</taxon>
        <taxon>Plantibacter</taxon>
    </lineage>
</organism>
<dbReference type="Pfam" id="PF03703">
    <property type="entry name" value="bPH_2"/>
    <property type="match status" value="1"/>
</dbReference>
<dbReference type="PANTHER" id="PTHR34473">
    <property type="entry name" value="UPF0699 TRANSMEMBRANE PROTEIN YDBS"/>
    <property type="match status" value="1"/>
</dbReference>
<dbReference type="Proteomes" id="UP000190827">
    <property type="component" value="Unassembled WGS sequence"/>
</dbReference>
<dbReference type="PANTHER" id="PTHR34473:SF3">
    <property type="entry name" value="TRANSMEMBRANE PROTEIN-RELATED"/>
    <property type="match status" value="1"/>
</dbReference>
<comment type="caution">
    <text evidence="4">The sequence shown here is derived from an EMBL/GenBank/DDBJ whole genome shotgun (WGS) entry which is preliminary data.</text>
</comment>
<keyword evidence="2" id="KW-1133">Transmembrane helix</keyword>
<feature type="transmembrane region" description="Helical" evidence="2">
    <location>
        <begin position="91"/>
        <end position="110"/>
    </location>
</feature>
<evidence type="ECO:0000313" key="4">
    <source>
        <dbReference type="EMBL" id="SKC47127.1"/>
    </source>
</evidence>
<evidence type="ECO:0000259" key="3">
    <source>
        <dbReference type="Pfam" id="PF03703"/>
    </source>
</evidence>
<feature type="transmembrane region" description="Helical" evidence="2">
    <location>
        <begin position="61"/>
        <end position="85"/>
    </location>
</feature>
<gene>
    <name evidence="4" type="ORF">SAMN06295973_1231</name>
</gene>
<evidence type="ECO:0000256" key="1">
    <source>
        <dbReference type="SAM" id="MobiDB-lite"/>
    </source>
</evidence>
<feature type="domain" description="YdbS-like PH" evidence="3">
    <location>
        <begin position="115"/>
        <end position="192"/>
    </location>
</feature>
<keyword evidence="2" id="KW-0812">Transmembrane</keyword>
<sequence>MTTPHPGEPRPTPDQPAERPLIETPLEELSSPETVQADPAEQSGKRLELPDAEWRRVSRKLIAVEFISEGAGLVLVTAAVVFVALVWDWTWIWWPFAAFAVISLIAAAFIPRRIRSIGYQLRADDLLFRRGIMWQRFVAVPYGRMQLVDINRGPLSRAFGLADLKFVTASASTGVVINGLPEAEAEGLRDHLVAVAESRRTGL</sequence>
<dbReference type="EMBL" id="FUZO01000001">
    <property type="protein sequence ID" value="SKC47127.1"/>
    <property type="molecule type" value="Genomic_DNA"/>
</dbReference>
<accession>A0ABY1LJ06</accession>
<reference evidence="4 5" key="1">
    <citation type="submission" date="2017-02" db="EMBL/GenBank/DDBJ databases">
        <authorList>
            <person name="Varghese N."/>
            <person name="Submissions S."/>
        </authorList>
    </citation>
    <scope>NUCLEOTIDE SEQUENCE [LARGE SCALE GENOMIC DNA]</scope>
    <source>
        <strain evidence="4 5">VKM Ac-1787</strain>
    </source>
</reference>
<name>A0ABY1LJ06_9MICO</name>
<evidence type="ECO:0000313" key="5">
    <source>
        <dbReference type="Proteomes" id="UP000190827"/>
    </source>
</evidence>